<dbReference type="NCBIfam" id="NF002270">
    <property type="entry name" value="PRK01202.1"/>
    <property type="match status" value="1"/>
</dbReference>
<evidence type="ECO:0000256" key="3">
    <source>
        <dbReference type="HAMAP-Rule" id="MF_00272"/>
    </source>
</evidence>
<dbReference type="Gene3D" id="2.40.50.100">
    <property type="match status" value="1"/>
</dbReference>
<dbReference type="RefSeq" id="WP_120038857.1">
    <property type="nucleotide sequence ID" value="NZ_QZFU01000013.1"/>
</dbReference>
<sequence>MTIPAHLRYTVDHEWLALDGDTATIGVTAHAAAALGDIVHIQLPTVGDRVTAETPCGEIESTKSVSDLFAPATGAVTAVNPDAVANPELLNTDPYGAGWLLRIRVEHLAEVLDAAAYAAHIGEHQ</sequence>
<comment type="subunit">
    <text evidence="3">The glycine cleavage system is composed of four proteins: P, T, L and H.</text>
</comment>
<feature type="domain" description="Lipoyl-binding" evidence="5">
    <location>
        <begin position="22"/>
        <end position="104"/>
    </location>
</feature>
<comment type="function">
    <text evidence="3">The glycine cleavage system catalyzes the degradation of glycine. The H protein shuttles the methylamine group of glycine from the P protein to the T protein.</text>
</comment>
<dbReference type="InterPro" id="IPR000089">
    <property type="entry name" value="Biotin_lipoyl"/>
</dbReference>
<feature type="modified residue" description="N6-lipoyllysine" evidence="3 4">
    <location>
        <position position="63"/>
    </location>
</feature>
<keyword evidence="7" id="KW-1185">Reference proteome</keyword>
<evidence type="ECO:0000256" key="1">
    <source>
        <dbReference type="ARBA" id="ARBA00009249"/>
    </source>
</evidence>
<accession>A0A3A4KDH5</accession>
<dbReference type="PROSITE" id="PS50968">
    <property type="entry name" value="BIOTINYL_LIPOYL"/>
    <property type="match status" value="1"/>
</dbReference>
<dbReference type="AlphaFoldDB" id="A0A3A4KDH5"/>
<organism evidence="6 7">
    <name type="scientific">Nocardia panacis</name>
    <dbReference type="NCBI Taxonomy" id="2340916"/>
    <lineage>
        <taxon>Bacteria</taxon>
        <taxon>Bacillati</taxon>
        <taxon>Actinomycetota</taxon>
        <taxon>Actinomycetes</taxon>
        <taxon>Mycobacteriales</taxon>
        <taxon>Nocardiaceae</taxon>
        <taxon>Nocardia</taxon>
    </lineage>
</organism>
<dbReference type="InterPro" id="IPR011053">
    <property type="entry name" value="Single_hybrid_motif"/>
</dbReference>
<dbReference type="PROSITE" id="PS00189">
    <property type="entry name" value="LIPOYL"/>
    <property type="match status" value="1"/>
</dbReference>
<dbReference type="EMBL" id="QZFU01000013">
    <property type="protein sequence ID" value="RJO78493.1"/>
    <property type="molecule type" value="Genomic_DNA"/>
</dbReference>
<dbReference type="GO" id="GO:0019464">
    <property type="term" value="P:glycine decarboxylation via glycine cleavage system"/>
    <property type="evidence" value="ECO:0007669"/>
    <property type="project" value="UniProtKB-UniRule"/>
</dbReference>
<comment type="cofactor">
    <cofactor evidence="3">
        <name>(R)-lipoate</name>
        <dbReference type="ChEBI" id="CHEBI:83088"/>
    </cofactor>
    <text evidence="3">Binds 1 lipoyl cofactor covalently.</text>
</comment>
<evidence type="ECO:0000256" key="4">
    <source>
        <dbReference type="PIRSR" id="PIRSR617453-50"/>
    </source>
</evidence>
<dbReference type="Proteomes" id="UP000266677">
    <property type="component" value="Unassembled WGS sequence"/>
</dbReference>
<gene>
    <name evidence="3 6" type="primary">gcvH</name>
    <name evidence="6" type="ORF">D5S18_06045</name>
</gene>
<dbReference type="InterPro" id="IPR033753">
    <property type="entry name" value="GCV_H/Fam206"/>
</dbReference>
<dbReference type="GO" id="GO:0005960">
    <property type="term" value="C:glycine cleavage complex"/>
    <property type="evidence" value="ECO:0007669"/>
    <property type="project" value="InterPro"/>
</dbReference>
<protein>
    <recommendedName>
        <fullName evidence="3">Glycine cleavage system H protein</fullName>
    </recommendedName>
</protein>
<dbReference type="PANTHER" id="PTHR11715">
    <property type="entry name" value="GLYCINE CLEAVAGE SYSTEM H PROTEIN"/>
    <property type="match status" value="1"/>
</dbReference>
<dbReference type="HAMAP" id="MF_00272">
    <property type="entry name" value="GcvH"/>
    <property type="match status" value="1"/>
</dbReference>
<dbReference type="InterPro" id="IPR003016">
    <property type="entry name" value="2-oxoA_DH_lipoyl-BS"/>
</dbReference>
<name>A0A3A4KDH5_9NOCA</name>
<dbReference type="Pfam" id="PF01597">
    <property type="entry name" value="GCV_H"/>
    <property type="match status" value="1"/>
</dbReference>
<dbReference type="CDD" id="cd06848">
    <property type="entry name" value="GCS_H"/>
    <property type="match status" value="1"/>
</dbReference>
<comment type="similarity">
    <text evidence="1 3">Belongs to the GcvH family.</text>
</comment>
<evidence type="ECO:0000313" key="6">
    <source>
        <dbReference type="EMBL" id="RJO78493.1"/>
    </source>
</evidence>
<evidence type="ECO:0000256" key="2">
    <source>
        <dbReference type="ARBA" id="ARBA00022823"/>
    </source>
</evidence>
<dbReference type="PANTHER" id="PTHR11715:SF3">
    <property type="entry name" value="GLYCINE CLEAVAGE SYSTEM H PROTEIN-RELATED"/>
    <property type="match status" value="1"/>
</dbReference>
<dbReference type="InterPro" id="IPR002930">
    <property type="entry name" value="GCV_H"/>
</dbReference>
<keyword evidence="2 3" id="KW-0450">Lipoyl</keyword>
<dbReference type="OrthoDB" id="9796712at2"/>
<dbReference type="InterPro" id="IPR017453">
    <property type="entry name" value="GCV_H_sub"/>
</dbReference>
<reference evidence="6 7" key="1">
    <citation type="submission" date="2018-09" db="EMBL/GenBank/DDBJ databases">
        <title>YIM PH21274 draft genome.</title>
        <authorList>
            <person name="Miao C."/>
        </authorList>
    </citation>
    <scope>NUCLEOTIDE SEQUENCE [LARGE SCALE GENOMIC DNA]</scope>
    <source>
        <strain evidence="6 7">YIM PH 21724</strain>
    </source>
</reference>
<proteinExistence type="inferred from homology"/>
<dbReference type="GO" id="GO:0005829">
    <property type="term" value="C:cytosol"/>
    <property type="evidence" value="ECO:0007669"/>
    <property type="project" value="TreeGrafter"/>
</dbReference>
<evidence type="ECO:0000259" key="5">
    <source>
        <dbReference type="PROSITE" id="PS50968"/>
    </source>
</evidence>
<dbReference type="SUPFAM" id="SSF51230">
    <property type="entry name" value="Single hybrid motif"/>
    <property type="match status" value="1"/>
</dbReference>
<dbReference type="NCBIfam" id="TIGR00527">
    <property type="entry name" value="gcvH"/>
    <property type="match status" value="1"/>
</dbReference>
<comment type="caution">
    <text evidence="6">The sequence shown here is derived from an EMBL/GenBank/DDBJ whole genome shotgun (WGS) entry which is preliminary data.</text>
</comment>
<evidence type="ECO:0000313" key="7">
    <source>
        <dbReference type="Proteomes" id="UP000266677"/>
    </source>
</evidence>
<dbReference type="GO" id="GO:0009249">
    <property type="term" value="P:protein lipoylation"/>
    <property type="evidence" value="ECO:0007669"/>
    <property type="project" value="TreeGrafter"/>
</dbReference>